<organism evidence="6 7">
    <name type="scientific">Arcanobacterium haemolyticum (strain ATCC 9345 / DSM 20595 / CCM 5947 / CCUG 17215 / LMG 16163 / NBRC 15585 / NCTC 8452 / 11018)</name>
    <dbReference type="NCBI Taxonomy" id="644284"/>
    <lineage>
        <taxon>Bacteria</taxon>
        <taxon>Bacillati</taxon>
        <taxon>Actinomycetota</taxon>
        <taxon>Actinomycetes</taxon>
        <taxon>Actinomycetales</taxon>
        <taxon>Actinomycetaceae</taxon>
        <taxon>Arcanobacterium</taxon>
    </lineage>
</organism>
<dbReference type="KEGG" id="ahe:Arch_1456"/>
<dbReference type="eggNOG" id="COG3296">
    <property type="taxonomic scope" value="Bacteria"/>
</dbReference>
<keyword evidence="4 5" id="KW-0472">Membrane</keyword>
<gene>
    <name evidence="6" type="ordered locus">Arch_1456</name>
</gene>
<evidence type="ECO:0000256" key="5">
    <source>
        <dbReference type="SAM" id="Phobius"/>
    </source>
</evidence>
<dbReference type="InterPro" id="IPR019109">
    <property type="entry name" value="MamF_MmsF"/>
</dbReference>
<evidence type="ECO:0000256" key="1">
    <source>
        <dbReference type="ARBA" id="ARBA00004141"/>
    </source>
</evidence>
<dbReference type="RefSeq" id="WP_013170648.1">
    <property type="nucleotide sequence ID" value="NC_014218.1"/>
</dbReference>
<proteinExistence type="predicted"/>
<reference evidence="6 7" key="1">
    <citation type="journal article" date="2010" name="Stand. Genomic Sci.">
        <title>Complete genome sequence of Arcanobacterium haemolyticum type strain (11018).</title>
        <authorList>
            <person name="Yasawong M."/>
            <person name="Teshima H."/>
            <person name="Lapidus A."/>
            <person name="Nolan M."/>
            <person name="Lucas S."/>
            <person name="Glavina Del Rio T."/>
            <person name="Tice H."/>
            <person name="Cheng J."/>
            <person name="Bruce D."/>
            <person name="Detter C."/>
            <person name="Tapia R."/>
            <person name="Han C."/>
            <person name="Goodwin L."/>
            <person name="Pitluck S."/>
            <person name="Liolios K."/>
            <person name="Ivanova N."/>
            <person name="Mavromatis K."/>
            <person name="Mikhailova N."/>
            <person name="Pati A."/>
            <person name="Chen A."/>
            <person name="Palaniappan K."/>
            <person name="Land M."/>
            <person name="Hauser L."/>
            <person name="Chang Y."/>
            <person name="Jeffries C."/>
            <person name="Rohde M."/>
            <person name="Sikorski J."/>
            <person name="Pukall R."/>
            <person name="Goker M."/>
            <person name="Woyke T."/>
            <person name="Bristow J."/>
            <person name="Eisen J."/>
            <person name="Markowitz V."/>
            <person name="Hugenholtz P."/>
            <person name="Kyrpides N."/>
            <person name="Klenk H."/>
        </authorList>
    </citation>
    <scope>NUCLEOTIDE SEQUENCE [LARGE SCALE GENOMIC DNA]</scope>
    <source>
        <strain evidence="7">ATCC 9345 / DSM 20595 / CCUG 17215 / LMG 16163 / NBRC 15585 / NCTC 8452 / 11018</strain>
    </source>
</reference>
<feature type="transmembrane region" description="Helical" evidence="5">
    <location>
        <begin position="72"/>
        <end position="104"/>
    </location>
</feature>
<evidence type="ECO:0000256" key="2">
    <source>
        <dbReference type="ARBA" id="ARBA00022692"/>
    </source>
</evidence>
<dbReference type="EMBL" id="CP002045">
    <property type="protein sequence ID" value="ADH93158.1"/>
    <property type="molecule type" value="Genomic_DNA"/>
</dbReference>
<comment type="subcellular location">
    <subcellularLocation>
        <location evidence="1">Membrane</location>
        <topology evidence="1">Multi-pass membrane protein</topology>
    </subcellularLocation>
</comment>
<keyword evidence="3 5" id="KW-1133">Transmembrane helix</keyword>
<protein>
    <recommendedName>
        <fullName evidence="8">DUF4870 domain-containing protein</fullName>
    </recommendedName>
</protein>
<dbReference type="Proteomes" id="UP000000376">
    <property type="component" value="Chromosome"/>
</dbReference>
<name>D7BKH8_ARCHD</name>
<evidence type="ECO:0000313" key="6">
    <source>
        <dbReference type="EMBL" id="ADH93158.1"/>
    </source>
</evidence>
<dbReference type="AlphaFoldDB" id="D7BKH8"/>
<dbReference type="STRING" id="644284.Arch_1456"/>
<dbReference type="HOGENOM" id="CLU_104196_0_2_11"/>
<dbReference type="Pfam" id="PF09685">
    <property type="entry name" value="MamF_MmsF"/>
    <property type="match status" value="1"/>
</dbReference>
<keyword evidence="2 5" id="KW-0812">Transmembrane</keyword>
<keyword evidence="7" id="KW-1185">Reference proteome</keyword>
<evidence type="ECO:0000313" key="7">
    <source>
        <dbReference type="Proteomes" id="UP000000376"/>
    </source>
</evidence>
<accession>D7BKH8</accession>
<evidence type="ECO:0000256" key="4">
    <source>
        <dbReference type="ARBA" id="ARBA00023136"/>
    </source>
</evidence>
<sequence>MTQNMYHNGMIVESVSEDDRTWAKIAHLSAIIAMFVSASSLSFIGPLIVWALKKDSSQFVRKAAADSFNFNIGMWLMSILGWILTFTLVLAVIGIPLIIASVVLTLWHHIKAFLAVDKGRLHSYPFQFKILS</sequence>
<evidence type="ECO:0008006" key="8">
    <source>
        <dbReference type="Google" id="ProtNLM"/>
    </source>
</evidence>
<evidence type="ECO:0000256" key="3">
    <source>
        <dbReference type="ARBA" id="ARBA00022989"/>
    </source>
</evidence>
<feature type="transmembrane region" description="Helical" evidence="5">
    <location>
        <begin position="30"/>
        <end position="52"/>
    </location>
</feature>